<feature type="region of interest" description="Disordered" evidence="6">
    <location>
        <begin position="1"/>
        <end position="28"/>
    </location>
</feature>
<keyword evidence="4" id="KW-0539">Nucleus</keyword>
<keyword evidence="3" id="KW-0804">Transcription</keyword>
<dbReference type="InterPro" id="IPR011598">
    <property type="entry name" value="bHLH_dom"/>
</dbReference>
<dbReference type="InterPro" id="IPR036638">
    <property type="entry name" value="HLH_DNA-bd_sf"/>
</dbReference>
<evidence type="ECO:0000313" key="11">
    <source>
        <dbReference type="Proteomes" id="UP000182334"/>
    </source>
</evidence>
<dbReference type="OrthoDB" id="690068at2759"/>
<dbReference type="GO" id="GO:0000978">
    <property type="term" value="F:RNA polymerase II cis-regulatory region sequence-specific DNA binding"/>
    <property type="evidence" value="ECO:0007669"/>
    <property type="project" value="TreeGrafter"/>
</dbReference>
<dbReference type="SMART" id="SM00353">
    <property type="entry name" value="HLH"/>
    <property type="match status" value="1"/>
</dbReference>
<proteinExistence type="predicted"/>
<name>A0A1L0BWC1_9ASCO</name>
<dbReference type="Gene3D" id="4.10.280.10">
    <property type="entry name" value="Helix-loop-helix DNA-binding domain"/>
    <property type="match status" value="1"/>
</dbReference>
<gene>
    <name evidence="8" type="ORF">SAMEA4029009_CIC11G00000001344</name>
    <name evidence="9" type="ORF">SAMEA4029010_CIC11G00000004941</name>
</gene>
<dbReference type="GO" id="GO:0005634">
    <property type="term" value="C:nucleus"/>
    <property type="evidence" value="ECO:0007669"/>
    <property type="project" value="UniProtKB-SubCell"/>
</dbReference>
<dbReference type="PANTHER" id="PTHR46117">
    <property type="entry name" value="FI24210P1"/>
    <property type="match status" value="1"/>
</dbReference>
<keyword evidence="5" id="KW-0175">Coiled coil</keyword>
<accession>A0A1L0BWC1</accession>
<evidence type="ECO:0000313" key="8">
    <source>
        <dbReference type="EMBL" id="SGZ54650.1"/>
    </source>
</evidence>
<evidence type="ECO:0000256" key="5">
    <source>
        <dbReference type="SAM" id="Coils"/>
    </source>
</evidence>
<dbReference type="PANTHER" id="PTHR46117:SF3">
    <property type="entry name" value="FI24210P1"/>
    <property type="match status" value="1"/>
</dbReference>
<dbReference type="EMBL" id="LT635766">
    <property type="protein sequence ID" value="SGZ54650.1"/>
    <property type="molecule type" value="Genomic_DNA"/>
</dbReference>
<evidence type="ECO:0000313" key="10">
    <source>
        <dbReference type="Proteomes" id="UP000182259"/>
    </source>
</evidence>
<dbReference type="InterPro" id="IPR051732">
    <property type="entry name" value="USF"/>
</dbReference>
<protein>
    <submittedName>
        <fullName evidence="8">CIC11C00000001344</fullName>
    </submittedName>
    <submittedName>
        <fullName evidence="9">CIC11C00000004941</fullName>
    </submittedName>
</protein>
<dbReference type="GO" id="GO:0046983">
    <property type="term" value="F:protein dimerization activity"/>
    <property type="evidence" value="ECO:0007669"/>
    <property type="project" value="InterPro"/>
</dbReference>
<evidence type="ECO:0000256" key="3">
    <source>
        <dbReference type="ARBA" id="ARBA00023163"/>
    </source>
</evidence>
<keyword evidence="11" id="KW-1185">Reference proteome</keyword>
<evidence type="ECO:0000256" key="6">
    <source>
        <dbReference type="SAM" id="MobiDB-lite"/>
    </source>
</evidence>
<reference evidence="10 11" key="1">
    <citation type="submission" date="2016-10" db="EMBL/GenBank/DDBJ databases">
        <authorList>
            <person name="de Groot N.N."/>
        </authorList>
    </citation>
    <scope>NUCLEOTIDE SEQUENCE [LARGE SCALE GENOMIC DNA]</scope>
    <source>
        <strain evidence="9 11">CBS 141442</strain>
        <strain evidence="8 10">PYCC 4715</strain>
    </source>
</reference>
<feature type="region of interest" description="Disordered" evidence="6">
    <location>
        <begin position="267"/>
        <end position="297"/>
    </location>
</feature>
<comment type="subcellular location">
    <subcellularLocation>
        <location evidence="1">Nucleus</location>
    </subcellularLocation>
</comment>
<feature type="compositionally biased region" description="Polar residues" evidence="6">
    <location>
        <begin position="267"/>
        <end position="284"/>
    </location>
</feature>
<feature type="coiled-coil region" evidence="5">
    <location>
        <begin position="372"/>
        <end position="399"/>
    </location>
</feature>
<feature type="compositionally biased region" description="Basic and acidic residues" evidence="6">
    <location>
        <begin position="285"/>
        <end position="297"/>
    </location>
</feature>
<dbReference type="PROSITE" id="PS50888">
    <property type="entry name" value="BHLH"/>
    <property type="match status" value="1"/>
</dbReference>
<dbReference type="AlphaFoldDB" id="A0A1L0BWC1"/>
<sequence length="436" mass="48636">MDYLRDSPFEESSRADTENRHYSTEFDGSMPAGDFEFAIGQPYPSTTYDGDALQYGVDSSTGMPASDPYFQTFDTVGSPSNQPVLPTMPGGHMNPQDLGLDNVFNESLQFNVNNDMNNLDLLVSPDNGAAMAQANMFNTSQYFSPNTRQENFGLLNDIAEDLLSKQFLNSTFSPDLSRHGSVSVAPPKPELYLLPNYLSPQLNAYDGLFDTLKSPYLGLYLNSPPPLNLQSTSIPKATNFNQTSISHTLALPLQLYELYGLGMSAPTASETPRNASDVNTNRQLTPEEKARRRREFHNAVERRRRDLIKEKIKELGGLVPPLLLTPQLCAVQALLKQSHLNLAEIKELLASVKVKETKPNKATILLTSVDYIRHLQYVLSQQERKREELEQQIADLQVDDSSSSVSTRRSDQYPLSSSEFNPNDFLSDAFGEGLQF</sequence>
<dbReference type="STRING" id="45354.A0A1L0BWC1"/>
<evidence type="ECO:0000259" key="7">
    <source>
        <dbReference type="PROSITE" id="PS50888"/>
    </source>
</evidence>
<feature type="domain" description="BHLH" evidence="7">
    <location>
        <begin position="292"/>
        <end position="375"/>
    </location>
</feature>
<dbReference type="Pfam" id="PF00010">
    <property type="entry name" value="HLH"/>
    <property type="match status" value="1"/>
</dbReference>
<evidence type="ECO:0000256" key="1">
    <source>
        <dbReference type="ARBA" id="ARBA00004123"/>
    </source>
</evidence>
<dbReference type="EMBL" id="LT635759">
    <property type="protein sequence ID" value="SGZ54709.1"/>
    <property type="molecule type" value="Genomic_DNA"/>
</dbReference>
<feature type="compositionally biased region" description="Basic and acidic residues" evidence="6">
    <location>
        <begin position="1"/>
        <end position="24"/>
    </location>
</feature>
<dbReference type="GO" id="GO:0000981">
    <property type="term" value="F:DNA-binding transcription factor activity, RNA polymerase II-specific"/>
    <property type="evidence" value="ECO:0007669"/>
    <property type="project" value="TreeGrafter"/>
</dbReference>
<dbReference type="SUPFAM" id="SSF47459">
    <property type="entry name" value="HLH, helix-loop-helix DNA-binding domain"/>
    <property type="match status" value="1"/>
</dbReference>
<evidence type="ECO:0000256" key="4">
    <source>
        <dbReference type="ARBA" id="ARBA00023242"/>
    </source>
</evidence>
<evidence type="ECO:0000313" key="9">
    <source>
        <dbReference type="EMBL" id="SGZ54709.1"/>
    </source>
</evidence>
<organism evidence="8 10">
    <name type="scientific">Sungouiella intermedia</name>
    <dbReference type="NCBI Taxonomy" id="45354"/>
    <lineage>
        <taxon>Eukaryota</taxon>
        <taxon>Fungi</taxon>
        <taxon>Dikarya</taxon>
        <taxon>Ascomycota</taxon>
        <taxon>Saccharomycotina</taxon>
        <taxon>Pichiomycetes</taxon>
        <taxon>Metschnikowiaceae</taxon>
        <taxon>Sungouiella</taxon>
    </lineage>
</organism>
<evidence type="ECO:0000256" key="2">
    <source>
        <dbReference type="ARBA" id="ARBA00023015"/>
    </source>
</evidence>
<dbReference type="Proteomes" id="UP000182259">
    <property type="component" value="Chromosome III"/>
</dbReference>
<keyword evidence="2" id="KW-0805">Transcription regulation</keyword>
<dbReference type="Proteomes" id="UP000182334">
    <property type="component" value="Chromosome IV"/>
</dbReference>